<evidence type="ECO:0000313" key="5">
    <source>
        <dbReference type="EMBL" id="KJU84896.1"/>
    </source>
</evidence>
<dbReference type="GO" id="GO:0003677">
    <property type="term" value="F:DNA binding"/>
    <property type="evidence" value="ECO:0007669"/>
    <property type="project" value="UniProtKB-KW"/>
</dbReference>
<dbReference type="Gene3D" id="1.10.260.40">
    <property type="entry name" value="lambda repressor-like DNA-binding domains"/>
    <property type="match status" value="1"/>
</dbReference>
<dbReference type="PROSITE" id="PS50943">
    <property type="entry name" value="HTH_CROC1"/>
    <property type="match status" value="1"/>
</dbReference>
<gene>
    <name evidence="5" type="ORF">MBAV_002909</name>
</gene>
<dbReference type="EMBL" id="LACI01001241">
    <property type="protein sequence ID" value="KJU84896.1"/>
    <property type="molecule type" value="Genomic_DNA"/>
</dbReference>
<feature type="non-terminal residue" evidence="5">
    <location>
        <position position="159"/>
    </location>
</feature>
<dbReference type="AlphaFoldDB" id="A0A0F3GST2"/>
<sequence>MEQRNIKQRELAEMIGVMPQNLNAYMTGKRGFGKKNIARIAKALNVPEEFFYSDTTANCSRIKKARKVPLISLEKAGTWNEMVDVFQDGYAEEWLAFDASDPNAFALGVADESMVHAFKVGDIVIISPSVVPITGDFVLAKHGNSVMIRRVKILDLSVM</sequence>
<name>A0A0F3GST2_9BACT</name>
<dbReference type="InterPro" id="IPR015927">
    <property type="entry name" value="Peptidase_S24_S26A/B/C"/>
</dbReference>
<evidence type="ECO:0000259" key="4">
    <source>
        <dbReference type="PROSITE" id="PS50943"/>
    </source>
</evidence>
<dbReference type="SUPFAM" id="SSF51306">
    <property type="entry name" value="LexA/Signal peptidase"/>
    <property type="match status" value="1"/>
</dbReference>
<dbReference type="PANTHER" id="PTHR40661">
    <property type="match status" value="1"/>
</dbReference>
<reference evidence="5 6" key="1">
    <citation type="submission" date="2015-02" db="EMBL/GenBank/DDBJ databases">
        <title>Single-cell genomics of uncultivated deep-branching MTB reveals a conserved set of magnetosome genes.</title>
        <authorList>
            <person name="Kolinko S."/>
            <person name="Richter M."/>
            <person name="Glockner F.O."/>
            <person name="Brachmann A."/>
            <person name="Schuler D."/>
        </authorList>
    </citation>
    <scope>NUCLEOTIDE SEQUENCE [LARGE SCALE GENOMIC DNA]</scope>
    <source>
        <strain evidence="5">TM-1</strain>
    </source>
</reference>
<evidence type="ECO:0000256" key="1">
    <source>
        <dbReference type="ARBA" id="ARBA00023015"/>
    </source>
</evidence>
<comment type="caution">
    <text evidence="5">The sequence shown here is derived from an EMBL/GenBank/DDBJ whole genome shotgun (WGS) entry which is preliminary data.</text>
</comment>
<keyword evidence="3" id="KW-0804">Transcription</keyword>
<dbReference type="Pfam" id="PF01381">
    <property type="entry name" value="HTH_3"/>
    <property type="match status" value="1"/>
</dbReference>
<dbReference type="CDD" id="cd00093">
    <property type="entry name" value="HTH_XRE"/>
    <property type="match status" value="1"/>
</dbReference>
<keyword evidence="2" id="KW-0238">DNA-binding</keyword>
<dbReference type="InterPro" id="IPR010982">
    <property type="entry name" value="Lambda_DNA-bd_dom_sf"/>
</dbReference>
<feature type="domain" description="HTH cro/C1-type" evidence="4">
    <location>
        <begin position="2"/>
        <end position="51"/>
    </location>
</feature>
<evidence type="ECO:0000256" key="3">
    <source>
        <dbReference type="ARBA" id="ARBA00023163"/>
    </source>
</evidence>
<evidence type="ECO:0000313" key="6">
    <source>
        <dbReference type="Proteomes" id="UP000033423"/>
    </source>
</evidence>
<dbReference type="InterPro" id="IPR039418">
    <property type="entry name" value="LexA-like"/>
</dbReference>
<dbReference type="InterPro" id="IPR036286">
    <property type="entry name" value="LexA/Signal_pep-like_sf"/>
</dbReference>
<dbReference type="SUPFAM" id="SSF47413">
    <property type="entry name" value="lambda repressor-like DNA-binding domains"/>
    <property type="match status" value="1"/>
</dbReference>
<protein>
    <submittedName>
        <fullName evidence="5">Prophage repressor protein</fullName>
    </submittedName>
</protein>
<dbReference type="PANTHER" id="PTHR40661:SF3">
    <property type="entry name" value="FELS-1 PROPHAGE TRANSCRIPTIONAL REGULATOR"/>
    <property type="match status" value="1"/>
</dbReference>
<proteinExistence type="predicted"/>
<dbReference type="CDD" id="cd06529">
    <property type="entry name" value="S24_LexA-like"/>
    <property type="match status" value="1"/>
</dbReference>
<dbReference type="Proteomes" id="UP000033423">
    <property type="component" value="Unassembled WGS sequence"/>
</dbReference>
<dbReference type="InterPro" id="IPR001387">
    <property type="entry name" value="Cro/C1-type_HTH"/>
</dbReference>
<dbReference type="Gene3D" id="2.10.109.10">
    <property type="entry name" value="Umud Fragment, subunit A"/>
    <property type="match status" value="1"/>
</dbReference>
<keyword evidence="6" id="KW-1185">Reference proteome</keyword>
<dbReference type="Pfam" id="PF00717">
    <property type="entry name" value="Peptidase_S24"/>
    <property type="match status" value="1"/>
</dbReference>
<keyword evidence="1" id="KW-0805">Transcription regulation</keyword>
<evidence type="ECO:0000256" key="2">
    <source>
        <dbReference type="ARBA" id="ARBA00023125"/>
    </source>
</evidence>
<dbReference type="SMART" id="SM00530">
    <property type="entry name" value="HTH_XRE"/>
    <property type="match status" value="1"/>
</dbReference>
<organism evidence="5 6">
    <name type="scientific">Candidatus Magnetobacterium bavaricum</name>
    <dbReference type="NCBI Taxonomy" id="29290"/>
    <lineage>
        <taxon>Bacteria</taxon>
        <taxon>Pseudomonadati</taxon>
        <taxon>Nitrospirota</taxon>
        <taxon>Thermodesulfovibrionia</taxon>
        <taxon>Thermodesulfovibrionales</taxon>
        <taxon>Candidatus Magnetobacteriaceae</taxon>
        <taxon>Candidatus Magnetobacterium</taxon>
    </lineage>
</organism>
<accession>A0A0F3GST2</accession>